<organism evidence="3 4">
    <name type="scientific">Magallana gigas</name>
    <name type="common">Pacific oyster</name>
    <name type="synonym">Crassostrea gigas</name>
    <dbReference type="NCBI Taxonomy" id="29159"/>
    <lineage>
        <taxon>Eukaryota</taxon>
        <taxon>Metazoa</taxon>
        <taxon>Spiralia</taxon>
        <taxon>Lophotrochozoa</taxon>
        <taxon>Mollusca</taxon>
        <taxon>Bivalvia</taxon>
        <taxon>Autobranchia</taxon>
        <taxon>Pteriomorphia</taxon>
        <taxon>Ostreida</taxon>
        <taxon>Ostreoidea</taxon>
        <taxon>Ostreidae</taxon>
        <taxon>Magallana</taxon>
    </lineage>
</organism>
<evidence type="ECO:0000259" key="2">
    <source>
        <dbReference type="Pfam" id="PF20700"/>
    </source>
</evidence>
<sequence length="325" mass="37143">MGKTHQEQQKPGPKIFDVNSKIGSAMYHTGIGPTQVNNFLSTLNLPSINVKTLRRRCEEIGEELENLAENSVKDALKEEVKCTVTEVRRNVIDVPEESLAVSTDMHVNSDEDDYKDVAEVRRNGNDVPEESLAVSTDNMHVNFDEDDYKHVAEVRMNRIDLPEESLAVSTDMHVNFEEDDYKDVAEVRRNGNDVPEESLAVSTDNMHVNFDEDDYKDVAEVRRNEIDVPEESLAVSTDNMHANFDEDDYNDVAGDERLPSRESTSKQHKKKTTAFEKNVIRNVDKDRKVIESHKKGSPWPWPFLISRYSHRSVRLPNMPKESTLL</sequence>
<evidence type="ECO:0000313" key="4">
    <source>
        <dbReference type="Proteomes" id="UP000005408"/>
    </source>
</evidence>
<dbReference type="InterPro" id="IPR049012">
    <property type="entry name" value="Mutator_transp_dom"/>
</dbReference>
<feature type="domain" description="Mutator-like transposase" evidence="2">
    <location>
        <begin position="3"/>
        <end position="108"/>
    </location>
</feature>
<protein>
    <recommendedName>
        <fullName evidence="2">Mutator-like transposase domain-containing protein</fullName>
    </recommendedName>
</protein>
<evidence type="ECO:0000256" key="1">
    <source>
        <dbReference type="SAM" id="MobiDB-lite"/>
    </source>
</evidence>
<name>A0A8W8IHQ5_MAGGI</name>
<feature type="region of interest" description="Disordered" evidence="1">
    <location>
        <begin position="238"/>
        <end position="273"/>
    </location>
</feature>
<dbReference type="EnsemblMetazoa" id="G14006.1">
    <property type="protein sequence ID" value="G14006.1:cds"/>
    <property type="gene ID" value="G14006"/>
</dbReference>
<dbReference type="Pfam" id="PF20700">
    <property type="entry name" value="Mutator"/>
    <property type="match status" value="1"/>
</dbReference>
<reference evidence="3" key="1">
    <citation type="submission" date="2022-08" db="UniProtKB">
        <authorList>
            <consortium name="EnsemblMetazoa"/>
        </authorList>
    </citation>
    <scope>IDENTIFICATION</scope>
    <source>
        <strain evidence="3">05x7-T-G4-1.051#20</strain>
    </source>
</reference>
<keyword evidence="4" id="KW-1185">Reference proteome</keyword>
<feature type="compositionally biased region" description="Basic and acidic residues" evidence="1">
    <location>
        <begin position="254"/>
        <end position="265"/>
    </location>
</feature>
<dbReference type="AlphaFoldDB" id="A0A8W8IHQ5"/>
<dbReference type="Proteomes" id="UP000005408">
    <property type="component" value="Unassembled WGS sequence"/>
</dbReference>
<evidence type="ECO:0000313" key="3">
    <source>
        <dbReference type="EnsemblMetazoa" id="G14006.1:cds"/>
    </source>
</evidence>
<accession>A0A8W8IHQ5</accession>
<proteinExistence type="predicted"/>